<name>A0A0A9GVC4_ARUDO</name>
<evidence type="ECO:0000313" key="1">
    <source>
        <dbReference type="EMBL" id="JAE26511.1"/>
    </source>
</evidence>
<sequence length="33" mass="3793">MLSVNCLCLADEPLTFNVNYYFSISCALIEEYN</sequence>
<dbReference type="AlphaFoldDB" id="A0A0A9GVC4"/>
<dbReference type="EMBL" id="GBRH01171385">
    <property type="protein sequence ID" value="JAE26511.1"/>
    <property type="molecule type" value="Transcribed_RNA"/>
</dbReference>
<proteinExistence type="predicted"/>
<reference evidence="1" key="1">
    <citation type="submission" date="2014-09" db="EMBL/GenBank/DDBJ databases">
        <authorList>
            <person name="Magalhaes I.L.F."/>
            <person name="Oliveira U."/>
            <person name="Santos F.R."/>
            <person name="Vidigal T.H.D.A."/>
            <person name="Brescovit A.D."/>
            <person name="Santos A.J."/>
        </authorList>
    </citation>
    <scope>NUCLEOTIDE SEQUENCE</scope>
    <source>
        <tissue evidence="1">Shoot tissue taken approximately 20 cm above the soil surface</tissue>
    </source>
</reference>
<accession>A0A0A9GVC4</accession>
<organism evidence="1">
    <name type="scientific">Arundo donax</name>
    <name type="common">Giant reed</name>
    <name type="synonym">Donax arundinaceus</name>
    <dbReference type="NCBI Taxonomy" id="35708"/>
    <lineage>
        <taxon>Eukaryota</taxon>
        <taxon>Viridiplantae</taxon>
        <taxon>Streptophyta</taxon>
        <taxon>Embryophyta</taxon>
        <taxon>Tracheophyta</taxon>
        <taxon>Spermatophyta</taxon>
        <taxon>Magnoliopsida</taxon>
        <taxon>Liliopsida</taxon>
        <taxon>Poales</taxon>
        <taxon>Poaceae</taxon>
        <taxon>PACMAD clade</taxon>
        <taxon>Arundinoideae</taxon>
        <taxon>Arundineae</taxon>
        <taxon>Arundo</taxon>
    </lineage>
</organism>
<protein>
    <submittedName>
        <fullName evidence="1">Uncharacterized protein</fullName>
    </submittedName>
</protein>
<reference evidence="1" key="2">
    <citation type="journal article" date="2015" name="Data Brief">
        <title>Shoot transcriptome of the giant reed, Arundo donax.</title>
        <authorList>
            <person name="Barrero R.A."/>
            <person name="Guerrero F.D."/>
            <person name="Moolhuijzen P."/>
            <person name="Goolsby J.A."/>
            <person name="Tidwell J."/>
            <person name="Bellgard S.E."/>
            <person name="Bellgard M.I."/>
        </authorList>
    </citation>
    <scope>NUCLEOTIDE SEQUENCE</scope>
    <source>
        <tissue evidence="1">Shoot tissue taken approximately 20 cm above the soil surface</tissue>
    </source>
</reference>